<gene>
    <name evidence="2" type="ORF">GCM10007877_30970</name>
</gene>
<dbReference type="CDD" id="cd19481">
    <property type="entry name" value="RecA-like_protease"/>
    <property type="match status" value="1"/>
</dbReference>
<feature type="domain" description="AAA+ ATPase" evidence="1">
    <location>
        <begin position="487"/>
        <end position="619"/>
    </location>
</feature>
<dbReference type="InterPro" id="IPR054472">
    <property type="entry name" value="WHD"/>
</dbReference>
<dbReference type="InterPro" id="IPR027417">
    <property type="entry name" value="P-loop_NTPase"/>
</dbReference>
<reference evidence="2 3" key="1">
    <citation type="journal article" date="2014" name="Int. J. Syst. Evol. Microbiol.">
        <title>Complete genome sequence of Corynebacterium casei LMG S-19264T (=DSM 44701T), isolated from a smear-ripened cheese.</title>
        <authorList>
            <consortium name="US DOE Joint Genome Institute (JGI-PGF)"/>
            <person name="Walter F."/>
            <person name="Albersmeier A."/>
            <person name="Kalinowski J."/>
            <person name="Ruckert C."/>
        </authorList>
    </citation>
    <scope>NUCLEOTIDE SEQUENCE [LARGE SCALE GENOMIC DNA]</scope>
    <source>
        <strain evidence="2 3">NBRC 110095</strain>
    </source>
</reference>
<evidence type="ECO:0000313" key="2">
    <source>
        <dbReference type="EMBL" id="GLS27378.1"/>
    </source>
</evidence>
<dbReference type="GO" id="GO:0016887">
    <property type="term" value="F:ATP hydrolysis activity"/>
    <property type="evidence" value="ECO:0007669"/>
    <property type="project" value="InterPro"/>
</dbReference>
<accession>A0AA37WNA9</accession>
<dbReference type="InterPro" id="IPR003593">
    <property type="entry name" value="AAA+_ATPase"/>
</dbReference>
<sequence>MAMHQQHKQNNYQALLAEIAEIKPMLRRHLAGANVLTDEVSQQACNSQLTRLTAMVAPAQDCIQGKNPDLQVTEQNQRPDLALVQETVSENTSKLALETGSVMLNRLCTLFELSQFDRQLLLLCIGAELDPEISSLCEQLIGQSLPNLALALRCFSGHCAALSHEQPLVYFKLLEINSSHYSLLQRSLSLSQWTLFYITGEPVIDQQLMKVIQPIYAEAPRLSGDDIVALKLSETRRDTPYGERALQLIACSDERAYQVAALFAAHQQRDIYVWNLHHLPTNTEEQNAYLQVLEREIIARQCLMLIDCQSYMDDEKNRFDEFSVKHWLERLFSELPGSCLMYASKPLELLQLPVQHHEIDELNVEEQQQVWQYHLQDTLLETPQEVASVLPEQFKLTSRQIRDIASQASLASSSSETKTRLWQYSREQLRQDLQGLAHVYSPSYVGWDNLVLPKQEKQNLQAIVAQAQQRHKVCRQWGFAEHLSYGLGMAALFAGSSGTGKTLAARTIASCLHLDLYQVDLSSIADKYIGETEKKLDKIFRAAENSGAVLLFDEADALFGKRTQVQDSKDRYANMSVSYLLQRLESYNGLSILTTNLRAAIDPAFTRRLGFIVQFSFPGKEERMEIWRRSLPEKTPTKDIDFEKLARISLSGGAIRNVMLQAAFMAAESEQPITMGLLREAVEQEFFKTEKTLNENLVSDW</sequence>
<dbReference type="Gene3D" id="3.40.50.300">
    <property type="entry name" value="P-loop containing nucleotide triphosphate hydrolases"/>
    <property type="match status" value="1"/>
</dbReference>
<dbReference type="GO" id="GO:0005524">
    <property type="term" value="F:ATP binding"/>
    <property type="evidence" value="ECO:0007669"/>
    <property type="project" value="InterPro"/>
</dbReference>
<comment type="caution">
    <text evidence="2">The sequence shown here is derived from an EMBL/GenBank/DDBJ whole genome shotgun (WGS) entry which is preliminary data.</text>
</comment>
<evidence type="ECO:0000313" key="3">
    <source>
        <dbReference type="Proteomes" id="UP001156870"/>
    </source>
</evidence>
<dbReference type="PANTHER" id="PTHR46411">
    <property type="entry name" value="FAMILY ATPASE, PUTATIVE-RELATED"/>
    <property type="match status" value="1"/>
</dbReference>
<dbReference type="Pfam" id="PF22977">
    <property type="entry name" value="WHD"/>
    <property type="match status" value="1"/>
</dbReference>
<evidence type="ECO:0000259" key="1">
    <source>
        <dbReference type="SMART" id="SM00382"/>
    </source>
</evidence>
<dbReference type="PANTHER" id="PTHR46411:SF3">
    <property type="entry name" value="AAA+ ATPASE DOMAIN-CONTAINING PROTEIN"/>
    <property type="match status" value="1"/>
</dbReference>
<dbReference type="Pfam" id="PF00004">
    <property type="entry name" value="AAA"/>
    <property type="match status" value="1"/>
</dbReference>
<dbReference type="SMART" id="SM00382">
    <property type="entry name" value="AAA"/>
    <property type="match status" value="1"/>
</dbReference>
<organism evidence="2 3">
    <name type="scientific">Marinibactrum halimedae</name>
    <dbReference type="NCBI Taxonomy" id="1444977"/>
    <lineage>
        <taxon>Bacteria</taxon>
        <taxon>Pseudomonadati</taxon>
        <taxon>Pseudomonadota</taxon>
        <taxon>Gammaproteobacteria</taxon>
        <taxon>Cellvibrionales</taxon>
        <taxon>Cellvibrionaceae</taxon>
        <taxon>Marinibactrum</taxon>
    </lineage>
</organism>
<name>A0AA37WNA9_9GAMM</name>
<proteinExistence type="predicted"/>
<dbReference type="RefSeq" id="WP_232595374.1">
    <property type="nucleotide sequence ID" value="NZ_BSPD01000075.1"/>
</dbReference>
<dbReference type="InterPro" id="IPR003959">
    <property type="entry name" value="ATPase_AAA_core"/>
</dbReference>
<dbReference type="AlphaFoldDB" id="A0AA37WNA9"/>
<dbReference type="Proteomes" id="UP001156870">
    <property type="component" value="Unassembled WGS sequence"/>
</dbReference>
<protein>
    <submittedName>
        <fullName evidence="2">ATPase</fullName>
    </submittedName>
</protein>
<dbReference type="SUPFAM" id="SSF52540">
    <property type="entry name" value="P-loop containing nucleoside triphosphate hydrolases"/>
    <property type="match status" value="1"/>
</dbReference>
<dbReference type="EMBL" id="BSPD01000075">
    <property type="protein sequence ID" value="GLS27378.1"/>
    <property type="molecule type" value="Genomic_DNA"/>
</dbReference>
<keyword evidence="3" id="KW-1185">Reference proteome</keyword>